<keyword evidence="2" id="KW-1133">Transmembrane helix</keyword>
<keyword evidence="2" id="KW-0812">Transmembrane</keyword>
<evidence type="ECO:0000313" key="3">
    <source>
        <dbReference type="EMBL" id="OQV12995.1"/>
    </source>
</evidence>
<comment type="caution">
    <text evidence="3">The sequence shown here is derived from an EMBL/GenBank/DDBJ whole genome shotgun (WGS) entry which is preliminary data.</text>
</comment>
<protein>
    <submittedName>
        <fullName evidence="3">Uncharacterized protein</fullName>
    </submittedName>
</protein>
<evidence type="ECO:0000256" key="1">
    <source>
        <dbReference type="SAM" id="MobiDB-lite"/>
    </source>
</evidence>
<dbReference type="Proteomes" id="UP000192578">
    <property type="component" value="Unassembled WGS sequence"/>
</dbReference>
<evidence type="ECO:0000256" key="2">
    <source>
        <dbReference type="SAM" id="Phobius"/>
    </source>
</evidence>
<proteinExistence type="predicted"/>
<sequence length="205" mass="22745">MRLPGVADCKLISRTMGGEVAIVLSLVATAILAIDQDAAEMGLSNSTFQRPSDTDALQSEYPGNNSLSTSDNSTDSRKALRRDLELVQKHYPHLTHSHLLEHSETISVEGSYSREERQDGLRHLGIPLVCAAVSIIIFGIILFIKKVAQTDQPEVNNLDEDENYVINGDDVMYHWPGTTDYCHHLEEPDDEVGTICRCVDETTSY</sequence>
<feature type="region of interest" description="Disordered" evidence="1">
    <location>
        <begin position="45"/>
        <end position="78"/>
    </location>
</feature>
<keyword evidence="4" id="KW-1185">Reference proteome</keyword>
<evidence type="ECO:0000313" key="4">
    <source>
        <dbReference type="Proteomes" id="UP000192578"/>
    </source>
</evidence>
<accession>A0A1W0WCP4</accession>
<feature type="transmembrane region" description="Helical" evidence="2">
    <location>
        <begin position="124"/>
        <end position="144"/>
    </location>
</feature>
<name>A0A1W0WCP4_HYPEX</name>
<reference evidence="4" key="1">
    <citation type="submission" date="2017-01" db="EMBL/GenBank/DDBJ databases">
        <title>Comparative genomics of anhydrobiosis in the tardigrade Hypsibius dujardini.</title>
        <authorList>
            <person name="Yoshida Y."/>
            <person name="Koutsovoulos G."/>
            <person name="Laetsch D."/>
            <person name="Stevens L."/>
            <person name="Kumar S."/>
            <person name="Horikawa D."/>
            <person name="Ishino K."/>
            <person name="Komine S."/>
            <person name="Tomita M."/>
            <person name="Blaxter M."/>
            <person name="Arakawa K."/>
        </authorList>
    </citation>
    <scope>NUCLEOTIDE SEQUENCE [LARGE SCALE GENOMIC DNA]</scope>
    <source>
        <strain evidence="4">Z151</strain>
    </source>
</reference>
<feature type="transmembrane region" description="Helical" evidence="2">
    <location>
        <begin position="12"/>
        <end position="34"/>
    </location>
</feature>
<dbReference type="AlphaFoldDB" id="A0A1W0WCP4"/>
<organism evidence="3 4">
    <name type="scientific">Hypsibius exemplaris</name>
    <name type="common">Freshwater tardigrade</name>
    <dbReference type="NCBI Taxonomy" id="2072580"/>
    <lineage>
        <taxon>Eukaryota</taxon>
        <taxon>Metazoa</taxon>
        <taxon>Ecdysozoa</taxon>
        <taxon>Tardigrada</taxon>
        <taxon>Eutardigrada</taxon>
        <taxon>Parachela</taxon>
        <taxon>Hypsibioidea</taxon>
        <taxon>Hypsibiidae</taxon>
        <taxon>Hypsibius</taxon>
    </lineage>
</organism>
<keyword evidence="2" id="KW-0472">Membrane</keyword>
<gene>
    <name evidence="3" type="ORF">BV898_12751</name>
</gene>
<feature type="compositionally biased region" description="Low complexity" evidence="1">
    <location>
        <begin position="64"/>
        <end position="73"/>
    </location>
</feature>
<feature type="compositionally biased region" description="Polar residues" evidence="1">
    <location>
        <begin position="45"/>
        <end position="63"/>
    </location>
</feature>
<dbReference type="EMBL" id="MTYJ01000132">
    <property type="protein sequence ID" value="OQV12995.1"/>
    <property type="molecule type" value="Genomic_DNA"/>
</dbReference>